<dbReference type="AlphaFoldDB" id="A0A4R0S325"/>
<evidence type="ECO:0000313" key="2">
    <source>
        <dbReference type="Proteomes" id="UP000292702"/>
    </source>
</evidence>
<organism evidence="1 2">
    <name type="scientific">Steccherinum ochraceum</name>
    <dbReference type="NCBI Taxonomy" id="92696"/>
    <lineage>
        <taxon>Eukaryota</taxon>
        <taxon>Fungi</taxon>
        <taxon>Dikarya</taxon>
        <taxon>Basidiomycota</taxon>
        <taxon>Agaricomycotina</taxon>
        <taxon>Agaricomycetes</taxon>
        <taxon>Polyporales</taxon>
        <taxon>Steccherinaceae</taxon>
        <taxon>Steccherinum</taxon>
    </lineage>
</organism>
<sequence length="284" mass="31475">MSSWNPHVLFPIQIIEPSFSCCSHCEEFVAHSSHDCLDGQSDGINGKQAYVDVSFECIHHKELIEYGLCVAVYSDDAFDPLIAFQALIRRQWRRSIQTYDGPLTVFADHRSIGDPKRFGYAQDVTLLSLSIRGRRDVEGFPSNGHTRGPILSTFLKLLDGTIFGTSVKVTVGGVPRLTCGTCCWVPRIEGTRLTVLVKQSKSNFDRNHFGNKEHRALCQYLFSAAGISLGEGANAPFPVAASHFLITLIVKITIGGVFEANFNCNYNDIGLVPYLINNPTMEQK</sequence>
<name>A0A4R0S325_9APHY</name>
<accession>A0A4R0S325</accession>
<keyword evidence="2" id="KW-1185">Reference proteome</keyword>
<dbReference type="EMBL" id="RWJN01000012">
    <property type="protein sequence ID" value="TCD70974.1"/>
    <property type="molecule type" value="Genomic_DNA"/>
</dbReference>
<evidence type="ECO:0000313" key="1">
    <source>
        <dbReference type="EMBL" id="TCD70974.1"/>
    </source>
</evidence>
<proteinExistence type="predicted"/>
<comment type="caution">
    <text evidence="1">The sequence shown here is derived from an EMBL/GenBank/DDBJ whole genome shotgun (WGS) entry which is preliminary data.</text>
</comment>
<reference evidence="1 2" key="1">
    <citation type="submission" date="2018-11" db="EMBL/GenBank/DDBJ databases">
        <title>Genome assembly of Steccherinum ochraceum LE-BIN_3174, the white-rot fungus of the Steccherinaceae family (The Residual Polyporoid clade, Polyporales, Basidiomycota).</title>
        <authorList>
            <person name="Fedorova T.V."/>
            <person name="Glazunova O.A."/>
            <person name="Landesman E.O."/>
            <person name="Moiseenko K.V."/>
            <person name="Psurtseva N.V."/>
            <person name="Savinova O.S."/>
            <person name="Shakhova N.V."/>
            <person name="Tyazhelova T.V."/>
            <person name="Vasina D.V."/>
        </authorList>
    </citation>
    <scope>NUCLEOTIDE SEQUENCE [LARGE SCALE GENOMIC DNA]</scope>
    <source>
        <strain evidence="1 2">LE-BIN_3174</strain>
    </source>
</reference>
<gene>
    <name evidence="1" type="ORF">EIP91_000882</name>
</gene>
<dbReference type="Proteomes" id="UP000292702">
    <property type="component" value="Unassembled WGS sequence"/>
</dbReference>
<protein>
    <submittedName>
        <fullName evidence="1">Uncharacterized protein</fullName>
    </submittedName>
</protein>